<evidence type="ECO:0008006" key="3">
    <source>
        <dbReference type="Google" id="ProtNLM"/>
    </source>
</evidence>
<proteinExistence type="predicted"/>
<reference evidence="2" key="1">
    <citation type="submission" date="2016-10" db="EMBL/GenBank/DDBJ databases">
        <authorList>
            <person name="Varghese N."/>
            <person name="Submissions S."/>
        </authorList>
    </citation>
    <scope>NUCLEOTIDE SEQUENCE [LARGE SCALE GENOMIC DNA]</scope>
    <source>
        <strain evidence="2">BL47</strain>
    </source>
</reference>
<dbReference type="EMBL" id="FNHS01000003">
    <property type="protein sequence ID" value="SDM66381.1"/>
    <property type="molecule type" value="Genomic_DNA"/>
</dbReference>
<accession>A0A1G9V272</accession>
<sequence>MRSATFLRSIRLRDDLTEPQRLAHYRPTRKSASVIDAVARPGGVSMVVAAYGSGKSLAAGVGALVVRNDAEARGIVRPLLERLGTVDRSLADRASIRLSAKGAGLVIALSGFVDHLIKEIADQADIEGEYRTLDKLLTAIARKPGIDHVAIVWDEFGRHLESLVDHGRSRELDHIQTLAEWAARASRPTASLTVLMHQNLLSYAGRLNQSSRNEWRKVEGRFTPIRFLEDSFEIFELLAEVIAEEGDDVSMPYEAATVAADAIEAGWFGGERDERRVAELVRKAWPVTAGALHALPSLVARVGQNERSLFGFLAEREVGRPIGFEEIYSAFSDAMRSDVGIGGTYRRWIETESARARAQDELEREVLAATCILQLGRDGERRRLRRSTLELALRCRGTVPAAVTSAVEALIGRSLLLWRKKNDDVSVWHGTDVDVSGRVREERERRSETFDLSEYVRSRMVAPFVRPVSHNVRLGVTRHLKGLFLTARELAACKGDLPAEALPADDEDGRVVYVLAESVEDLVAARKVVQGAASQKGRTVFVVPDEPCELREAALEILSLEALREDVAFVSMDPHVASELDELLNVARTHLDTLVRRLVDPRPHGTKWYHGGQPLDVTSDRPASVVASILMDKWFEETPRISNDGIVRDRISRQMRTARVRVMRNTLERVGRPHLGYAPEDRSAESSIFRTVLEKSGLYRTEGDGGRFADAEELPDRHLAAVWRKIGTFFGTAAPAPKPVTELVGLLAGAPHGLPKGLIPIIATAGYVRFARAVALTRDGQYLPDILGFDIEQIFEDPGPFAVTVVDQGASTAEYLEEVAYVFSHRRPEPGRELARFAFDAVCLWRSSVPDAARRTLRLSEGARELVRLTAAMTDPLDLLLGGFTRLGRAGVGSGDGRHAIIRRLESLRNEVDGLVDGYTAEAVTALSDTLSLNGPGCDPVDGVRDWVNCFSVDALLARTDLRVTDKAILRTARETSNGRFSPQSLARTMSSVLLQKGLDQWGDATVDQFRATLREAKSRIEDAALDAHDPPASLRPVVEARIRNLEGLLEKWGDTGSAERNVLALRRKA</sequence>
<evidence type="ECO:0000313" key="1">
    <source>
        <dbReference type="EMBL" id="SDM66381.1"/>
    </source>
</evidence>
<keyword evidence="2" id="KW-1185">Reference proteome</keyword>
<dbReference type="Proteomes" id="UP000198704">
    <property type="component" value="Unassembled WGS sequence"/>
</dbReference>
<dbReference type="STRING" id="582672.SAMN05216360_10349"/>
<dbReference type="AlphaFoldDB" id="A0A1G9V272"/>
<gene>
    <name evidence="1" type="ORF">SAMN05216360_10349</name>
</gene>
<evidence type="ECO:0000313" key="2">
    <source>
        <dbReference type="Proteomes" id="UP000198704"/>
    </source>
</evidence>
<protein>
    <recommendedName>
        <fullName evidence="3">ATP-binding protein</fullName>
    </recommendedName>
</protein>
<organism evidence="1 2">
    <name type="scientific">Methylobacterium phyllostachyos</name>
    <dbReference type="NCBI Taxonomy" id="582672"/>
    <lineage>
        <taxon>Bacteria</taxon>
        <taxon>Pseudomonadati</taxon>
        <taxon>Pseudomonadota</taxon>
        <taxon>Alphaproteobacteria</taxon>
        <taxon>Hyphomicrobiales</taxon>
        <taxon>Methylobacteriaceae</taxon>
        <taxon>Methylobacterium</taxon>
    </lineage>
</organism>
<name>A0A1G9V272_9HYPH</name>